<proteinExistence type="predicted"/>
<gene>
    <name evidence="3" type="ORF">T9R20_13840</name>
</gene>
<evidence type="ECO:0000313" key="4">
    <source>
        <dbReference type="Proteomes" id="UP001324533"/>
    </source>
</evidence>
<reference evidence="3 4" key="1">
    <citation type="submission" date="2023-06" db="EMBL/GenBank/DDBJ databases">
        <title>Rock-solubilizing bacteria, Microbacterium invictum, promotes re-establishment of vegetation in rocky wasteland by accelerating rock bio-weathering and reshaping soil bacterial community.</title>
        <authorList>
            <person name="Liu C."/>
        </authorList>
    </citation>
    <scope>NUCLEOTIDE SEQUENCE [LARGE SCALE GENOMIC DNA]</scope>
    <source>
        <strain evidence="3 4">X-18</strain>
    </source>
</reference>
<sequence>MNAPVRLGLYAGALALMFGASFGVASLVAPDAPSSAASEQVERAGAHAETPHSAPPAPSGAVGGHDDGGSAHEASGSADLTGSGGGAVTGVTASDRGYTLSEVDAPSEVGEAGILSFEITGPGGDAVTEYDDAHEKDLHLIVVRTDGAAFRHEHPTLGSDGRWTIPWTWDAAGGYRVYADIVPSELGEGLTLTRSVLVEGAVEASAPVFGTASAAGPFEVTLTGDLDAGGESTLGFTVSRDGRPVQLEPYLGADGHLVALREADLAYLHVHPEHADDHEPGTVSFAAEVPSAGAYLLYLDVKIDGEVHTATFRVEAS</sequence>
<organism evidence="3 4">
    <name type="scientific">Microbacterium invictum</name>
    <dbReference type="NCBI Taxonomy" id="515415"/>
    <lineage>
        <taxon>Bacteria</taxon>
        <taxon>Bacillati</taxon>
        <taxon>Actinomycetota</taxon>
        <taxon>Actinomycetes</taxon>
        <taxon>Micrococcales</taxon>
        <taxon>Microbacteriaceae</taxon>
        <taxon>Microbacterium</taxon>
    </lineage>
</organism>
<keyword evidence="4" id="KW-1185">Reference proteome</keyword>
<evidence type="ECO:0000256" key="1">
    <source>
        <dbReference type="SAM" id="MobiDB-lite"/>
    </source>
</evidence>
<evidence type="ECO:0000256" key="2">
    <source>
        <dbReference type="SAM" id="SignalP"/>
    </source>
</evidence>
<accession>A0ABZ0V8G4</accession>
<evidence type="ECO:0000313" key="3">
    <source>
        <dbReference type="EMBL" id="WQB69764.1"/>
    </source>
</evidence>
<feature type="compositionally biased region" description="Basic and acidic residues" evidence="1">
    <location>
        <begin position="40"/>
        <end position="50"/>
    </location>
</feature>
<dbReference type="RefSeq" id="WP_322409886.1">
    <property type="nucleotide sequence ID" value="NZ_CP139779.1"/>
</dbReference>
<dbReference type="Proteomes" id="UP001324533">
    <property type="component" value="Chromosome"/>
</dbReference>
<dbReference type="EMBL" id="CP139779">
    <property type="protein sequence ID" value="WQB69764.1"/>
    <property type="molecule type" value="Genomic_DNA"/>
</dbReference>
<feature type="signal peptide" evidence="2">
    <location>
        <begin position="1"/>
        <end position="25"/>
    </location>
</feature>
<feature type="chain" id="PRO_5047038777" evidence="2">
    <location>
        <begin position="26"/>
        <end position="317"/>
    </location>
</feature>
<protein>
    <submittedName>
        <fullName evidence="3">Heavy-metal-associated domain-containing protein</fullName>
    </submittedName>
</protein>
<keyword evidence="2" id="KW-0732">Signal</keyword>
<name>A0ABZ0V8G4_9MICO</name>
<feature type="region of interest" description="Disordered" evidence="1">
    <location>
        <begin position="36"/>
        <end position="88"/>
    </location>
</feature>